<feature type="transmembrane region" description="Helical" evidence="2">
    <location>
        <begin position="165"/>
        <end position="190"/>
    </location>
</feature>
<protein>
    <recommendedName>
        <fullName evidence="5">IPT/TIG domain-containing protein</fullName>
    </recommendedName>
</protein>
<accession>A0AAV4F0F2</accession>
<keyword evidence="2" id="KW-0812">Transmembrane</keyword>
<evidence type="ECO:0000313" key="4">
    <source>
        <dbReference type="Proteomes" id="UP000762676"/>
    </source>
</evidence>
<evidence type="ECO:0000256" key="2">
    <source>
        <dbReference type="SAM" id="Phobius"/>
    </source>
</evidence>
<dbReference type="EMBL" id="BMAT01000417">
    <property type="protein sequence ID" value="GFR65901.1"/>
    <property type="molecule type" value="Genomic_DNA"/>
</dbReference>
<organism evidence="3 4">
    <name type="scientific">Elysia marginata</name>
    <dbReference type="NCBI Taxonomy" id="1093978"/>
    <lineage>
        <taxon>Eukaryota</taxon>
        <taxon>Metazoa</taxon>
        <taxon>Spiralia</taxon>
        <taxon>Lophotrochozoa</taxon>
        <taxon>Mollusca</taxon>
        <taxon>Gastropoda</taxon>
        <taxon>Heterobranchia</taxon>
        <taxon>Euthyneura</taxon>
        <taxon>Panpulmonata</taxon>
        <taxon>Sacoglossa</taxon>
        <taxon>Placobranchoidea</taxon>
        <taxon>Plakobranchidae</taxon>
        <taxon>Elysia</taxon>
    </lineage>
</organism>
<keyword evidence="2" id="KW-0472">Membrane</keyword>
<feature type="region of interest" description="Disordered" evidence="1">
    <location>
        <begin position="124"/>
        <end position="158"/>
    </location>
</feature>
<dbReference type="Proteomes" id="UP000762676">
    <property type="component" value="Unassembled WGS sequence"/>
</dbReference>
<name>A0AAV4F0F2_9GAST</name>
<keyword evidence="4" id="KW-1185">Reference proteome</keyword>
<keyword evidence="2" id="KW-1133">Transmembrane helix</keyword>
<gene>
    <name evidence="3" type="ORF">ElyMa_000214200</name>
</gene>
<dbReference type="AlphaFoldDB" id="A0AAV4F0F2"/>
<feature type="compositionally biased region" description="Low complexity" evidence="1">
    <location>
        <begin position="67"/>
        <end position="85"/>
    </location>
</feature>
<comment type="caution">
    <text evidence="3">The sequence shown here is derived from an EMBL/GenBank/DDBJ whole genome shotgun (WGS) entry which is preliminary data.</text>
</comment>
<feature type="region of interest" description="Disordered" evidence="1">
    <location>
        <begin position="66"/>
        <end position="85"/>
    </location>
</feature>
<evidence type="ECO:0008006" key="5">
    <source>
        <dbReference type="Google" id="ProtNLM"/>
    </source>
</evidence>
<sequence>MPVPPPQAPVLTVFGRSFQGVNNTDVTLAVSDLDPIDLAGPSCTVKGGYPEAGVAHVGCEWEHELSDNNNNSSSSGKSLDTSSSGKTSRLFCSCRADHVSGCYSNNKTKVTFIVQTIQHETTTPSKKPVAVSTSPQTTKSTKLTVGETETSRGGQDSKNSGHTKLLYIFIVISIIAIVIILVLVIVIVAVTYRKKKRYSVAERGDSNRIIFSEISSTQ</sequence>
<reference evidence="3 4" key="1">
    <citation type="journal article" date="2021" name="Elife">
        <title>Chloroplast acquisition without the gene transfer in kleptoplastic sea slugs, Plakobranchus ocellatus.</title>
        <authorList>
            <person name="Maeda T."/>
            <person name="Takahashi S."/>
            <person name="Yoshida T."/>
            <person name="Shimamura S."/>
            <person name="Takaki Y."/>
            <person name="Nagai Y."/>
            <person name="Toyoda A."/>
            <person name="Suzuki Y."/>
            <person name="Arimoto A."/>
            <person name="Ishii H."/>
            <person name="Satoh N."/>
            <person name="Nishiyama T."/>
            <person name="Hasebe M."/>
            <person name="Maruyama T."/>
            <person name="Minagawa J."/>
            <person name="Obokata J."/>
            <person name="Shigenobu S."/>
        </authorList>
    </citation>
    <scope>NUCLEOTIDE SEQUENCE [LARGE SCALE GENOMIC DNA]</scope>
</reference>
<evidence type="ECO:0000256" key="1">
    <source>
        <dbReference type="SAM" id="MobiDB-lite"/>
    </source>
</evidence>
<evidence type="ECO:0000313" key="3">
    <source>
        <dbReference type="EMBL" id="GFR65901.1"/>
    </source>
</evidence>
<proteinExistence type="predicted"/>